<dbReference type="PANTHER" id="PTHR23403">
    <property type="entry name" value="TREHALASE"/>
    <property type="match status" value="1"/>
</dbReference>
<name>A0A8J2V505_9PROT</name>
<dbReference type="EMBL" id="BMGH01000001">
    <property type="protein sequence ID" value="GGD06284.1"/>
    <property type="molecule type" value="Genomic_DNA"/>
</dbReference>
<dbReference type="GO" id="GO:0005993">
    <property type="term" value="P:trehalose catabolic process"/>
    <property type="evidence" value="ECO:0007669"/>
    <property type="project" value="TreeGrafter"/>
</dbReference>
<dbReference type="InterPro" id="IPR001661">
    <property type="entry name" value="Glyco_hydro_37"/>
</dbReference>
<accession>A0A8J2V505</accession>
<organism evidence="4 5">
    <name type="scientific">Aquisalinus flavus</name>
    <dbReference type="NCBI Taxonomy" id="1526572"/>
    <lineage>
        <taxon>Bacteria</taxon>
        <taxon>Pseudomonadati</taxon>
        <taxon>Pseudomonadota</taxon>
        <taxon>Alphaproteobacteria</taxon>
        <taxon>Parvularculales</taxon>
        <taxon>Parvularculaceae</taxon>
        <taxon>Aquisalinus</taxon>
    </lineage>
</organism>
<dbReference type="InterPro" id="IPR018232">
    <property type="entry name" value="Glyco_hydro_37_CS"/>
</dbReference>
<dbReference type="PROSITE" id="PS00928">
    <property type="entry name" value="TREHALASE_2"/>
    <property type="match status" value="1"/>
</dbReference>
<reference evidence="4" key="2">
    <citation type="submission" date="2020-09" db="EMBL/GenBank/DDBJ databases">
        <authorList>
            <person name="Sun Q."/>
            <person name="Zhou Y."/>
        </authorList>
    </citation>
    <scope>NUCLEOTIDE SEQUENCE</scope>
    <source>
        <strain evidence="4">CGMCC 1.12921</strain>
    </source>
</reference>
<dbReference type="Pfam" id="PF01204">
    <property type="entry name" value="Trehalase"/>
    <property type="match status" value="1"/>
</dbReference>
<evidence type="ECO:0000256" key="2">
    <source>
        <dbReference type="ARBA" id="ARBA00023295"/>
    </source>
</evidence>
<sequence>MAACETQGPPAPGEPAASAAPVPAIATEKKTEPPSQLFPALFQTVAQAELYPAKDWVDALPFEDPAIIMAAWEERQPASRLEISVFVAEFFELPGEATTSLAPGGNKSMRAHIESLWPELTHDAVRAERWSSLLSLPEPYIVPGGRFREVYYWDAYFTMTGMGPEHDAIKRSMVDNFAGLIDAYGFIPNANRTYYLSRSQPPFFFKMVGLLTPNDPVYSWAEYLPQLKAEHAFWMNGAGALAPGTAAERVVRLADGALLSRYWDDLSIPRDESYLADVLTAQEASRPKEIVYRNLRAGAESGWDFSSRWFAGEDLSSIETTDIIPPDLNAILYGLETAIAAACARKGDRACEADYRQMADARSDAMRHYLWNDDTGAYDDYDFVDGTPRGNITAAALYPLFFGLASQAEADATALMIEEELLAPGGLLTTPNETGEQWDAPNGWAPLHWIAVQGLADYGHTDLSRTIARRWLQTVARTYCQTGKMVEKYDVTEPRPGGGGEYPTQDGFGWTNGVTIALMDRYQEFMPYGDVTVDSAADHGAENTGLMQRCEAAVARAGSDL</sequence>
<dbReference type="NCBIfam" id="NF009774">
    <property type="entry name" value="PRK13271.1"/>
    <property type="match status" value="1"/>
</dbReference>
<protein>
    <submittedName>
        <fullName evidence="4">Periplasmic trehalase</fullName>
    </submittedName>
</protein>
<dbReference type="GO" id="GO:0004555">
    <property type="term" value="F:alpha,alpha-trehalase activity"/>
    <property type="evidence" value="ECO:0007669"/>
    <property type="project" value="InterPro"/>
</dbReference>
<evidence type="ECO:0000313" key="4">
    <source>
        <dbReference type="EMBL" id="GGD06284.1"/>
    </source>
</evidence>
<dbReference type="PANTHER" id="PTHR23403:SF8">
    <property type="entry name" value="CYTOPLASMIC TREHALASE"/>
    <property type="match status" value="1"/>
</dbReference>
<dbReference type="Proteomes" id="UP000613582">
    <property type="component" value="Unassembled WGS sequence"/>
</dbReference>
<dbReference type="PROSITE" id="PS00927">
    <property type="entry name" value="TREHALASE_1"/>
    <property type="match status" value="1"/>
</dbReference>
<dbReference type="Gene3D" id="1.50.10.10">
    <property type="match status" value="1"/>
</dbReference>
<keyword evidence="5" id="KW-1185">Reference proteome</keyword>
<proteinExistence type="predicted"/>
<keyword evidence="2" id="KW-0326">Glycosidase</keyword>
<dbReference type="PRINTS" id="PR00744">
    <property type="entry name" value="GLHYDRLASE37"/>
</dbReference>
<reference evidence="4" key="1">
    <citation type="journal article" date="2014" name="Int. J. Syst. Evol. Microbiol.">
        <title>Complete genome sequence of Corynebacterium casei LMG S-19264T (=DSM 44701T), isolated from a smear-ripened cheese.</title>
        <authorList>
            <consortium name="US DOE Joint Genome Institute (JGI-PGF)"/>
            <person name="Walter F."/>
            <person name="Albersmeier A."/>
            <person name="Kalinowski J."/>
            <person name="Ruckert C."/>
        </authorList>
    </citation>
    <scope>NUCLEOTIDE SEQUENCE</scope>
    <source>
        <strain evidence="4">CGMCC 1.12921</strain>
    </source>
</reference>
<dbReference type="InterPro" id="IPR008928">
    <property type="entry name" value="6-hairpin_glycosidase_sf"/>
</dbReference>
<evidence type="ECO:0000256" key="1">
    <source>
        <dbReference type="ARBA" id="ARBA00022801"/>
    </source>
</evidence>
<dbReference type="NCBIfam" id="NF009773">
    <property type="entry name" value="PRK13270.1"/>
    <property type="match status" value="1"/>
</dbReference>
<feature type="region of interest" description="Disordered" evidence="3">
    <location>
        <begin position="1"/>
        <end position="22"/>
    </location>
</feature>
<evidence type="ECO:0000256" key="3">
    <source>
        <dbReference type="SAM" id="MobiDB-lite"/>
    </source>
</evidence>
<keyword evidence="1" id="KW-0378">Hydrolase</keyword>
<dbReference type="AlphaFoldDB" id="A0A8J2V505"/>
<evidence type="ECO:0000313" key="5">
    <source>
        <dbReference type="Proteomes" id="UP000613582"/>
    </source>
</evidence>
<dbReference type="SUPFAM" id="SSF48208">
    <property type="entry name" value="Six-hairpin glycosidases"/>
    <property type="match status" value="1"/>
</dbReference>
<comment type="caution">
    <text evidence="4">The sequence shown here is derived from an EMBL/GenBank/DDBJ whole genome shotgun (WGS) entry which is preliminary data.</text>
</comment>
<gene>
    <name evidence="4" type="primary">treA</name>
    <name evidence="4" type="ORF">GCM10011342_13950</name>
</gene>
<dbReference type="InterPro" id="IPR012341">
    <property type="entry name" value="6hp_glycosidase-like_sf"/>
</dbReference>